<dbReference type="GO" id="GO:0046872">
    <property type="term" value="F:metal ion binding"/>
    <property type="evidence" value="ECO:0007669"/>
    <property type="project" value="UniProtKB-KW"/>
</dbReference>
<gene>
    <name evidence="9" type="ORF">ACFQHK_02105</name>
</gene>
<dbReference type="EC" id="3.1.3.11" evidence="2"/>
<evidence type="ECO:0000313" key="9">
    <source>
        <dbReference type="EMBL" id="MFC6835300.1"/>
    </source>
</evidence>
<keyword evidence="6" id="KW-0119">Carbohydrate metabolism</keyword>
<comment type="cofactor">
    <cofactor evidence="8">
        <name>Mg(2+)</name>
        <dbReference type="ChEBI" id="CHEBI:18420"/>
    </cofactor>
</comment>
<dbReference type="PANTHER" id="PTHR20854">
    <property type="entry name" value="INOSITOL MONOPHOSPHATASE"/>
    <property type="match status" value="1"/>
</dbReference>
<feature type="binding site" evidence="8">
    <location>
        <position position="103"/>
    </location>
    <ligand>
        <name>Mg(2+)</name>
        <dbReference type="ChEBI" id="CHEBI:18420"/>
        <label>1</label>
        <note>catalytic</note>
    </ligand>
</feature>
<dbReference type="RefSeq" id="WP_304447005.1">
    <property type="nucleotide sequence ID" value="NZ_JARRAH010000001.1"/>
</dbReference>
<protein>
    <recommendedName>
        <fullName evidence="2">fructose-bisphosphatase</fullName>
        <ecNumber evidence="2">3.1.3.11</ecNumber>
    </recommendedName>
</protein>
<dbReference type="SUPFAM" id="SSF56655">
    <property type="entry name" value="Carbohydrate phosphatase"/>
    <property type="match status" value="1"/>
</dbReference>
<proteinExistence type="inferred from homology"/>
<feature type="binding site" evidence="8">
    <location>
        <position position="104"/>
    </location>
    <ligand>
        <name>Mg(2+)</name>
        <dbReference type="ChEBI" id="CHEBI:18420"/>
        <label>1</label>
        <note>catalytic</note>
    </ligand>
</feature>
<dbReference type="Proteomes" id="UP001596406">
    <property type="component" value="Unassembled WGS sequence"/>
</dbReference>
<name>A0ABD5U435_9EURY</name>
<keyword evidence="4" id="KW-0378">Hydrolase</keyword>
<comment type="similarity">
    <text evidence="7">Belongs to the inositol monophosphatase superfamily. FBPase class 4 family.</text>
</comment>
<dbReference type="CDD" id="cd01637">
    <property type="entry name" value="IMPase_like"/>
    <property type="match status" value="1"/>
</dbReference>
<evidence type="ECO:0000256" key="3">
    <source>
        <dbReference type="ARBA" id="ARBA00022723"/>
    </source>
</evidence>
<dbReference type="AlphaFoldDB" id="A0ABD5U435"/>
<organism evidence="9 10">
    <name type="scientific">Halomarina ordinaria</name>
    <dbReference type="NCBI Taxonomy" id="3033939"/>
    <lineage>
        <taxon>Archaea</taxon>
        <taxon>Methanobacteriati</taxon>
        <taxon>Methanobacteriota</taxon>
        <taxon>Stenosarchaea group</taxon>
        <taxon>Halobacteria</taxon>
        <taxon>Halobacteriales</taxon>
        <taxon>Natronomonadaceae</taxon>
        <taxon>Halomarina</taxon>
    </lineage>
</organism>
<keyword evidence="10" id="KW-1185">Reference proteome</keyword>
<keyword evidence="3 8" id="KW-0479">Metal-binding</keyword>
<sequence length="282" mass="29477">MSDGSDANDANDAGERSAATRLAVAERAARAGGALAVERFRRDVDVVANPGSINAVTRTDRDVQRRVVDVVRESFPDDAVVGEEADAGTAVPDEGPVWVVDPIDGTNNFVRGLRTWGTSVAAVVDGAPVAAVNHFPALDDTYAVGPGGVTRNGRAVAVRTEDDPARCTVAPTVWWDADDREAFAAAARAVVERFGDMRRTGSTQATLSRVAAGGLDGAFTDVTPHPWDSVAGAFAVERAGGVVTDLDGEDWRWAPDVHGLVAASEAAHAEVLDAARELLAVR</sequence>
<evidence type="ECO:0000256" key="4">
    <source>
        <dbReference type="ARBA" id="ARBA00022801"/>
    </source>
</evidence>
<dbReference type="PROSITE" id="PS00629">
    <property type="entry name" value="IMP_1"/>
    <property type="match status" value="1"/>
</dbReference>
<dbReference type="Pfam" id="PF00459">
    <property type="entry name" value="Inositol_P"/>
    <property type="match status" value="1"/>
</dbReference>
<evidence type="ECO:0000256" key="7">
    <source>
        <dbReference type="ARBA" id="ARBA00038103"/>
    </source>
</evidence>
<evidence type="ECO:0000256" key="6">
    <source>
        <dbReference type="ARBA" id="ARBA00023277"/>
    </source>
</evidence>
<evidence type="ECO:0000313" key="10">
    <source>
        <dbReference type="Proteomes" id="UP001596406"/>
    </source>
</evidence>
<feature type="binding site" evidence="8">
    <location>
        <position position="228"/>
    </location>
    <ligand>
        <name>Mg(2+)</name>
        <dbReference type="ChEBI" id="CHEBI:18420"/>
        <label>1</label>
        <note>catalytic</note>
    </ligand>
</feature>
<evidence type="ECO:0000256" key="2">
    <source>
        <dbReference type="ARBA" id="ARBA00013093"/>
    </source>
</evidence>
<dbReference type="Gene3D" id="3.40.190.80">
    <property type="match status" value="1"/>
</dbReference>
<evidence type="ECO:0000256" key="5">
    <source>
        <dbReference type="ARBA" id="ARBA00022842"/>
    </source>
</evidence>
<evidence type="ECO:0000256" key="8">
    <source>
        <dbReference type="PIRSR" id="PIRSR600760-2"/>
    </source>
</evidence>
<dbReference type="InterPro" id="IPR020583">
    <property type="entry name" value="Inositol_monoP_metal-BS"/>
</dbReference>
<reference evidence="9 10" key="1">
    <citation type="journal article" date="2019" name="Int. J. Syst. Evol. Microbiol.">
        <title>The Global Catalogue of Microorganisms (GCM) 10K type strain sequencing project: providing services to taxonomists for standard genome sequencing and annotation.</title>
        <authorList>
            <consortium name="The Broad Institute Genomics Platform"/>
            <consortium name="The Broad Institute Genome Sequencing Center for Infectious Disease"/>
            <person name="Wu L."/>
            <person name="Ma J."/>
        </authorList>
    </citation>
    <scope>NUCLEOTIDE SEQUENCE [LARGE SCALE GENOMIC DNA]</scope>
    <source>
        <strain evidence="9 10">PSRA2</strain>
    </source>
</reference>
<comment type="caution">
    <text evidence="9">The sequence shown here is derived from an EMBL/GenBank/DDBJ whole genome shotgun (WGS) entry which is preliminary data.</text>
</comment>
<dbReference type="EMBL" id="JBHSXM010000001">
    <property type="protein sequence ID" value="MFC6835300.1"/>
    <property type="molecule type" value="Genomic_DNA"/>
</dbReference>
<feature type="binding site" evidence="8">
    <location>
        <position position="101"/>
    </location>
    <ligand>
        <name>Mg(2+)</name>
        <dbReference type="ChEBI" id="CHEBI:18420"/>
        <label>1</label>
        <note>catalytic</note>
    </ligand>
</feature>
<keyword evidence="5 8" id="KW-0460">Magnesium</keyword>
<dbReference type="Gene3D" id="3.30.540.10">
    <property type="entry name" value="Fructose-1,6-Bisphosphatase, subunit A, domain 1"/>
    <property type="match status" value="1"/>
</dbReference>
<accession>A0ABD5U435</accession>
<dbReference type="GO" id="GO:0042132">
    <property type="term" value="F:fructose 1,6-bisphosphate 1-phosphatase activity"/>
    <property type="evidence" value="ECO:0007669"/>
    <property type="project" value="UniProtKB-EC"/>
</dbReference>
<dbReference type="PRINTS" id="PR00377">
    <property type="entry name" value="IMPHPHTASES"/>
</dbReference>
<dbReference type="InterPro" id="IPR000760">
    <property type="entry name" value="Inositol_monophosphatase-like"/>
</dbReference>
<dbReference type="PANTHER" id="PTHR20854:SF4">
    <property type="entry name" value="INOSITOL-1-MONOPHOSPHATASE-RELATED"/>
    <property type="match status" value="1"/>
</dbReference>
<feature type="binding site" evidence="8">
    <location>
        <position position="83"/>
    </location>
    <ligand>
        <name>Mg(2+)</name>
        <dbReference type="ChEBI" id="CHEBI:18420"/>
        <label>1</label>
        <note>catalytic</note>
    </ligand>
</feature>
<evidence type="ECO:0000256" key="1">
    <source>
        <dbReference type="ARBA" id="ARBA00001273"/>
    </source>
</evidence>
<comment type="catalytic activity">
    <reaction evidence="1">
        <text>beta-D-fructose 1,6-bisphosphate + H2O = beta-D-fructose 6-phosphate + phosphate</text>
        <dbReference type="Rhea" id="RHEA:11064"/>
        <dbReference type="ChEBI" id="CHEBI:15377"/>
        <dbReference type="ChEBI" id="CHEBI:32966"/>
        <dbReference type="ChEBI" id="CHEBI:43474"/>
        <dbReference type="ChEBI" id="CHEBI:57634"/>
        <dbReference type="EC" id="3.1.3.11"/>
    </reaction>
</comment>